<keyword evidence="5" id="KW-0479">Metal-binding</keyword>
<keyword evidence="4" id="KW-0963">Cytoplasm</keyword>
<dbReference type="GO" id="GO:0070966">
    <property type="term" value="P:nuclear-transcribed mRNA catabolic process, no-go decay"/>
    <property type="evidence" value="ECO:0007669"/>
    <property type="project" value="InterPro"/>
</dbReference>
<dbReference type="GO" id="GO:0070481">
    <property type="term" value="P:nuclear-transcribed mRNA catabolic process, non-stop decay"/>
    <property type="evidence" value="ECO:0007669"/>
    <property type="project" value="InterPro"/>
</dbReference>
<dbReference type="FunFam" id="3.30.1330.30:FF:000008">
    <property type="entry name" value="Protein pelota homolog"/>
    <property type="match status" value="1"/>
</dbReference>
<gene>
    <name evidence="8" type="ORF">KIW84_031493</name>
</gene>
<evidence type="ECO:0000256" key="3">
    <source>
        <dbReference type="ARBA" id="ARBA00009504"/>
    </source>
</evidence>
<dbReference type="InterPro" id="IPR057670">
    <property type="entry name" value="SH3_retrovirus"/>
</dbReference>
<evidence type="ECO:0000256" key="5">
    <source>
        <dbReference type="ARBA" id="ARBA00022723"/>
    </source>
</evidence>
<evidence type="ECO:0000313" key="8">
    <source>
        <dbReference type="EMBL" id="KAI5425692.1"/>
    </source>
</evidence>
<protein>
    <recommendedName>
        <fullName evidence="7">eRF1/Pelota-like N-terminal domain-containing protein</fullName>
    </recommendedName>
</protein>
<dbReference type="SUPFAM" id="SSF53137">
    <property type="entry name" value="Translational machinery components"/>
    <property type="match status" value="1"/>
</dbReference>
<feature type="compositionally biased region" description="Basic and acidic residues" evidence="6">
    <location>
        <begin position="118"/>
        <end position="131"/>
    </location>
</feature>
<feature type="region of interest" description="Disordered" evidence="6">
    <location>
        <begin position="86"/>
        <end position="138"/>
    </location>
</feature>
<dbReference type="AlphaFoldDB" id="A0A9D5AVB0"/>
<organism evidence="8 9">
    <name type="scientific">Pisum sativum</name>
    <name type="common">Garden pea</name>
    <name type="synonym">Lathyrus oleraceus</name>
    <dbReference type="NCBI Taxonomy" id="3888"/>
    <lineage>
        <taxon>Eukaryota</taxon>
        <taxon>Viridiplantae</taxon>
        <taxon>Streptophyta</taxon>
        <taxon>Embryophyta</taxon>
        <taxon>Tracheophyta</taxon>
        <taxon>Spermatophyta</taxon>
        <taxon>Magnoliopsida</taxon>
        <taxon>eudicotyledons</taxon>
        <taxon>Gunneridae</taxon>
        <taxon>Pentapetalae</taxon>
        <taxon>rosids</taxon>
        <taxon>fabids</taxon>
        <taxon>Fabales</taxon>
        <taxon>Fabaceae</taxon>
        <taxon>Papilionoideae</taxon>
        <taxon>50 kb inversion clade</taxon>
        <taxon>NPAAA clade</taxon>
        <taxon>Hologalegina</taxon>
        <taxon>IRL clade</taxon>
        <taxon>Fabeae</taxon>
        <taxon>Lathyrus</taxon>
    </lineage>
</organism>
<dbReference type="EMBL" id="JAMSHJ010000003">
    <property type="protein sequence ID" value="KAI5425692.1"/>
    <property type="molecule type" value="Genomic_DNA"/>
</dbReference>
<dbReference type="PANTHER" id="PTHR10853:SF3">
    <property type="entry name" value="EUKARYOTIC RELEASE FACTOR 1 (ERF1) FAMILY PROTEIN"/>
    <property type="match status" value="1"/>
</dbReference>
<evidence type="ECO:0000256" key="2">
    <source>
        <dbReference type="ARBA" id="ARBA00004496"/>
    </source>
</evidence>
<evidence type="ECO:0000259" key="7">
    <source>
        <dbReference type="SMART" id="SM01194"/>
    </source>
</evidence>
<dbReference type="SUPFAM" id="SSF55315">
    <property type="entry name" value="L30e-like"/>
    <property type="match status" value="1"/>
</dbReference>
<evidence type="ECO:0000313" key="9">
    <source>
        <dbReference type="Proteomes" id="UP001058974"/>
    </source>
</evidence>
<dbReference type="InterPro" id="IPR029064">
    <property type="entry name" value="Ribosomal_eL30-like_sf"/>
</dbReference>
<dbReference type="GO" id="GO:0046872">
    <property type="term" value="F:metal ion binding"/>
    <property type="evidence" value="ECO:0007669"/>
    <property type="project" value="UniProtKB-KW"/>
</dbReference>
<dbReference type="Pfam" id="PF25597">
    <property type="entry name" value="SH3_retrovirus"/>
    <property type="match status" value="1"/>
</dbReference>
<feature type="domain" description="eRF1/Pelota-like N-terminal" evidence="7">
    <location>
        <begin position="162"/>
        <end position="280"/>
    </location>
</feature>
<dbReference type="Pfam" id="PF03465">
    <property type="entry name" value="eRF1_3"/>
    <property type="match status" value="1"/>
</dbReference>
<comment type="caution">
    <text evidence="8">The sequence shown here is derived from an EMBL/GenBank/DDBJ whole genome shotgun (WGS) entry which is preliminary data.</text>
</comment>
<dbReference type="GO" id="GO:0070651">
    <property type="term" value="P:nonfunctional rRNA decay"/>
    <property type="evidence" value="ECO:0007669"/>
    <property type="project" value="TreeGrafter"/>
</dbReference>
<dbReference type="SMART" id="SM01194">
    <property type="entry name" value="eRF1_1"/>
    <property type="match status" value="1"/>
</dbReference>
<dbReference type="GO" id="GO:0032790">
    <property type="term" value="P:ribosome disassembly"/>
    <property type="evidence" value="ECO:0007669"/>
    <property type="project" value="TreeGrafter"/>
</dbReference>
<dbReference type="GO" id="GO:0005737">
    <property type="term" value="C:cytoplasm"/>
    <property type="evidence" value="ECO:0007669"/>
    <property type="project" value="UniProtKB-SubCell"/>
</dbReference>
<dbReference type="Gramene" id="Psat03G0149300-T1">
    <property type="protein sequence ID" value="KAI5425692.1"/>
    <property type="gene ID" value="KIW84_031493"/>
</dbReference>
<accession>A0A9D5AVB0</accession>
<dbReference type="InterPro" id="IPR005142">
    <property type="entry name" value="eRF1_3"/>
</dbReference>
<sequence>MHSLKVFGSLAFASTLHMHKTKLEPRGRKYVFLGYKNGMKGVILYDINSHTVLVSRNVIHHEHIFPYSTVNSTNWTYHPYKDLNDSSHNEPATHVPTQNIEPTTEEHEPYSNTTTDTLHPEPLDNTDENHDTQPVTDAPVIDSRPVRAKHTPHYLSDYVCNTSDVSAIKSSSEEPDDVWLLYNLITVGDVVTADTTRKVHLESNKNTASRVKLTLHLKVTSRDFHKDSSTLRVHGRNLESNQHVAAGSFHTLTLERNKPFELRKKLWSPHAVEALSDATENSSSSSSDASLAVVVLQQHQAEIHLLGKGVTTRCSKIETSSHSRKKSSSSNVFLRDVFAAFVKHVDFKHVKSVVIAGDSRDNNDNTSTSLSPTTFRRFLLSEARRLRMRCIEENKSRIVVVGSRCNSNNKKGNYDFDLREVFNDVAVMNLIKDSKLGLEIRVFKELWDMVCNNSDRVCYGPKHVESAHEMKAIETLLISDDLYRNEEIDMRKKYVSLVKSVKEGGGKALVYSSMHVSTPQLDQLTGVAAILRFPLPGLQDMDDDAHV</sequence>
<dbReference type="PANTHER" id="PTHR10853">
    <property type="entry name" value="PELOTA"/>
    <property type="match status" value="1"/>
</dbReference>
<dbReference type="InterPro" id="IPR038069">
    <property type="entry name" value="Pelota/DOM34_N"/>
</dbReference>
<dbReference type="InterPro" id="IPR042226">
    <property type="entry name" value="eFR1_2_sf"/>
</dbReference>
<dbReference type="InterPro" id="IPR004405">
    <property type="entry name" value="TF_pelota"/>
</dbReference>
<dbReference type="SUPFAM" id="SSF159065">
    <property type="entry name" value="Dom34/Pelota N-terminal domain-like"/>
    <property type="match status" value="1"/>
</dbReference>
<dbReference type="Proteomes" id="UP001058974">
    <property type="component" value="Chromosome 3"/>
</dbReference>
<dbReference type="FunFam" id="2.30.30.870:FF:000002">
    <property type="entry name" value="Protein pelota homolog"/>
    <property type="match status" value="1"/>
</dbReference>
<dbReference type="InterPro" id="IPR058547">
    <property type="entry name" value="Pelota_N"/>
</dbReference>
<dbReference type="GO" id="GO:0071025">
    <property type="term" value="P:RNA surveillance"/>
    <property type="evidence" value="ECO:0007669"/>
    <property type="project" value="InterPro"/>
</dbReference>
<dbReference type="Gene3D" id="3.30.1330.30">
    <property type="match status" value="1"/>
</dbReference>
<dbReference type="Gene3D" id="2.30.30.870">
    <property type="entry name" value="Pelota, domain A"/>
    <property type="match status" value="1"/>
</dbReference>
<evidence type="ECO:0000256" key="1">
    <source>
        <dbReference type="ARBA" id="ARBA00001968"/>
    </source>
</evidence>
<dbReference type="InterPro" id="IPR005140">
    <property type="entry name" value="eRF1_Pelota-like_N"/>
</dbReference>
<reference evidence="8 9" key="1">
    <citation type="journal article" date="2022" name="Nat. Genet.">
        <title>Improved pea reference genome and pan-genome highlight genomic features and evolutionary characteristics.</title>
        <authorList>
            <person name="Yang T."/>
            <person name="Liu R."/>
            <person name="Luo Y."/>
            <person name="Hu S."/>
            <person name="Wang D."/>
            <person name="Wang C."/>
            <person name="Pandey M.K."/>
            <person name="Ge S."/>
            <person name="Xu Q."/>
            <person name="Li N."/>
            <person name="Li G."/>
            <person name="Huang Y."/>
            <person name="Saxena R.K."/>
            <person name="Ji Y."/>
            <person name="Li M."/>
            <person name="Yan X."/>
            <person name="He Y."/>
            <person name="Liu Y."/>
            <person name="Wang X."/>
            <person name="Xiang C."/>
            <person name="Varshney R.K."/>
            <person name="Ding H."/>
            <person name="Gao S."/>
            <person name="Zong X."/>
        </authorList>
    </citation>
    <scope>NUCLEOTIDE SEQUENCE [LARGE SCALE GENOMIC DNA]</scope>
    <source>
        <strain evidence="8 9">cv. Zhongwan 6</strain>
    </source>
</reference>
<comment type="cofactor">
    <cofactor evidence="1">
        <name>a divalent metal cation</name>
        <dbReference type="ChEBI" id="CHEBI:60240"/>
    </cofactor>
</comment>
<proteinExistence type="inferred from homology"/>
<comment type="subcellular location">
    <subcellularLocation>
        <location evidence="2">Cytoplasm</location>
    </subcellularLocation>
</comment>
<name>A0A9D5AVB0_PEA</name>
<evidence type="ECO:0000256" key="4">
    <source>
        <dbReference type="ARBA" id="ARBA00022490"/>
    </source>
</evidence>
<evidence type="ECO:0000256" key="6">
    <source>
        <dbReference type="SAM" id="MobiDB-lite"/>
    </source>
</evidence>
<dbReference type="Pfam" id="PF26356">
    <property type="entry name" value="Pelota_N"/>
    <property type="match status" value="1"/>
</dbReference>
<comment type="similarity">
    <text evidence="3">Belongs to the eukaryotic release factor 1 family. Pelota subfamily.</text>
</comment>
<dbReference type="Gene3D" id="3.30.420.60">
    <property type="entry name" value="eRF1 domain 2"/>
    <property type="match status" value="1"/>
</dbReference>
<keyword evidence="9" id="KW-1185">Reference proteome</keyword>